<evidence type="ECO:0000313" key="4">
    <source>
        <dbReference type="Proteomes" id="UP000245207"/>
    </source>
</evidence>
<dbReference type="SUPFAM" id="SSF56112">
    <property type="entry name" value="Protein kinase-like (PK-like)"/>
    <property type="match status" value="1"/>
</dbReference>
<dbReference type="GO" id="GO:0005524">
    <property type="term" value="F:ATP binding"/>
    <property type="evidence" value="ECO:0007669"/>
    <property type="project" value="UniProtKB-KW"/>
</dbReference>
<keyword evidence="4" id="KW-1185">Reference proteome</keyword>
<dbReference type="InterPro" id="IPR050528">
    <property type="entry name" value="L-type_Lectin-RKs"/>
</dbReference>
<evidence type="ECO:0000313" key="3">
    <source>
        <dbReference type="EMBL" id="PWA90874.1"/>
    </source>
</evidence>
<protein>
    <submittedName>
        <fullName evidence="3">Legume lectin, alpha chain, conserved site</fullName>
    </submittedName>
</protein>
<evidence type="ECO:0000256" key="1">
    <source>
        <dbReference type="ARBA" id="ARBA00022741"/>
    </source>
</evidence>
<dbReference type="InterPro" id="IPR011009">
    <property type="entry name" value="Kinase-like_dom_sf"/>
</dbReference>
<comment type="caution">
    <text evidence="3">The sequence shown here is derived from an EMBL/GenBank/DDBJ whole genome shotgun (WGS) entry which is preliminary data.</text>
</comment>
<dbReference type="PANTHER" id="PTHR27007">
    <property type="match status" value="1"/>
</dbReference>
<dbReference type="STRING" id="35608.A0A2U1PYM2"/>
<dbReference type="Proteomes" id="UP000245207">
    <property type="component" value="Unassembled WGS sequence"/>
</dbReference>
<evidence type="ECO:0000256" key="2">
    <source>
        <dbReference type="ARBA" id="ARBA00022840"/>
    </source>
</evidence>
<dbReference type="GO" id="GO:0030246">
    <property type="term" value="F:carbohydrate binding"/>
    <property type="evidence" value="ECO:0007669"/>
    <property type="project" value="UniProtKB-KW"/>
</dbReference>
<gene>
    <name evidence="3" type="ORF">CTI12_AA095840</name>
</gene>
<keyword evidence="3" id="KW-0430">Lectin</keyword>
<accession>A0A2U1PYM2</accession>
<dbReference type="EMBL" id="PKPP01000591">
    <property type="protein sequence ID" value="PWA90874.1"/>
    <property type="molecule type" value="Genomic_DNA"/>
</dbReference>
<keyword evidence="2" id="KW-0067">ATP-binding</keyword>
<proteinExistence type="predicted"/>
<dbReference type="Gene3D" id="1.10.510.10">
    <property type="entry name" value="Transferase(Phosphotransferase) domain 1"/>
    <property type="match status" value="1"/>
</dbReference>
<keyword evidence="1" id="KW-0547">Nucleotide-binding</keyword>
<name>A0A2U1PYM2_ARTAN</name>
<reference evidence="3 4" key="1">
    <citation type="journal article" date="2018" name="Mol. Plant">
        <title>The genome of Artemisia annua provides insight into the evolution of Asteraceae family and artemisinin biosynthesis.</title>
        <authorList>
            <person name="Shen Q."/>
            <person name="Zhang L."/>
            <person name="Liao Z."/>
            <person name="Wang S."/>
            <person name="Yan T."/>
            <person name="Shi P."/>
            <person name="Liu M."/>
            <person name="Fu X."/>
            <person name="Pan Q."/>
            <person name="Wang Y."/>
            <person name="Lv Z."/>
            <person name="Lu X."/>
            <person name="Zhang F."/>
            <person name="Jiang W."/>
            <person name="Ma Y."/>
            <person name="Chen M."/>
            <person name="Hao X."/>
            <person name="Li L."/>
            <person name="Tang Y."/>
            <person name="Lv G."/>
            <person name="Zhou Y."/>
            <person name="Sun X."/>
            <person name="Brodelius P.E."/>
            <person name="Rose J.K.C."/>
            <person name="Tang K."/>
        </authorList>
    </citation>
    <scope>NUCLEOTIDE SEQUENCE [LARGE SCALE GENOMIC DNA]</scope>
    <source>
        <strain evidence="4">cv. Huhao1</strain>
        <tissue evidence="3">Leaf</tissue>
    </source>
</reference>
<dbReference type="OrthoDB" id="4062651at2759"/>
<dbReference type="AlphaFoldDB" id="A0A2U1PYM2"/>
<organism evidence="3 4">
    <name type="scientific">Artemisia annua</name>
    <name type="common">Sweet wormwood</name>
    <dbReference type="NCBI Taxonomy" id="35608"/>
    <lineage>
        <taxon>Eukaryota</taxon>
        <taxon>Viridiplantae</taxon>
        <taxon>Streptophyta</taxon>
        <taxon>Embryophyta</taxon>
        <taxon>Tracheophyta</taxon>
        <taxon>Spermatophyta</taxon>
        <taxon>Magnoliopsida</taxon>
        <taxon>eudicotyledons</taxon>
        <taxon>Gunneridae</taxon>
        <taxon>Pentapetalae</taxon>
        <taxon>asterids</taxon>
        <taxon>campanulids</taxon>
        <taxon>Asterales</taxon>
        <taxon>Asteraceae</taxon>
        <taxon>Asteroideae</taxon>
        <taxon>Anthemideae</taxon>
        <taxon>Artemisiinae</taxon>
        <taxon>Artemisia</taxon>
    </lineage>
</organism>
<sequence>MDRVDPNSDLGLVHWVWDLLGKDELLSSVDPMLNNVYNEKEIECLMRVGLWCAHPDSRLRPSISQAIQVLKFEGSLPNLPIKMPMPTYSAAPDGLEVSSTSATMTNNSIDEVLWWLLR</sequence>